<proteinExistence type="predicted"/>
<organism evidence="3 4">
    <name type="scientific">Aulographum hederae CBS 113979</name>
    <dbReference type="NCBI Taxonomy" id="1176131"/>
    <lineage>
        <taxon>Eukaryota</taxon>
        <taxon>Fungi</taxon>
        <taxon>Dikarya</taxon>
        <taxon>Ascomycota</taxon>
        <taxon>Pezizomycotina</taxon>
        <taxon>Dothideomycetes</taxon>
        <taxon>Pleosporomycetidae</taxon>
        <taxon>Aulographales</taxon>
        <taxon>Aulographaceae</taxon>
    </lineage>
</organism>
<gene>
    <name evidence="3" type="ORF">K402DRAFT_391034</name>
</gene>
<feature type="compositionally biased region" description="Low complexity" evidence="1">
    <location>
        <begin position="56"/>
        <end position="66"/>
    </location>
</feature>
<evidence type="ECO:0000313" key="4">
    <source>
        <dbReference type="Proteomes" id="UP000800041"/>
    </source>
</evidence>
<dbReference type="CDD" id="cd03493">
    <property type="entry name" value="SQR_QFR_TM"/>
    <property type="match status" value="1"/>
</dbReference>
<feature type="region of interest" description="Disordered" evidence="1">
    <location>
        <begin position="136"/>
        <end position="163"/>
    </location>
</feature>
<feature type="region of interest" description="Disordered" evidence="1">
    <location>
        <begin position="47"/>
        <end position="73"/>
    </location>
</feature>
<protein>
    <submittedName>
        <fullName evidence="3">Uncharacterized protein</fullName>
    </submittedName>
</protein>
<keyword evidence="4" id="KW-1185">Reference proteome</keyword>
<evidence type="ECO:0000256" key="2">
    <source>
        <dbReference type="SAM" id="Phobius"/>
    </source>
</evidence>
<feature type="transmembrane region" description="Helical" evidence="2">
    <location>
        <begin position="582"/>
        <end position="609"/>
    </location>
</feature>
<keyword evidence="2" id="KW-1133">Transmembrane helix</keyword>
<keyword evidence="2" id="KW-0472">Membrane</keyword>
<accession>A0A6G1H8W3</accession>
<sequence>MPVDLYRDHFMDSGPNAFDHFEYDEPFEYGEHGRYGRDFHLPVEPADLEDSEESGNPDGSPFSDPSSSDDDDFTARAAWRRRLESSIPINMQQANEVRNIIQSWIRPYLPQLQEQIDVFHDQVQSLNPWRSPISALETTDHSGKPRKGASWEPQRRPTVVRGKEKKRTFGYRVRYEEPPTPIQRFISKILIAILSLPLAYAFFVSVFRNGNPEAARMWVHGGLSTETQWQDGPCHPWSCLGLNNYGGAVGASSAGYTVKDVQAAVRKSMLTWQSNNAAQFSDYSGEQVEMIMERIHLCKAVALQQIKYHSPPEPHDEVAPGRMMLLWHVERAWEESRDVIPSRCPRDWSPSVYSLTSNRRMAEEHESSNSSSLMAKLPYSVSTQPYSIRLLSAMCAKVGSLCPLNWPAAVTGWKKGMWKTREEREQKMETEYREEMGGMDELMEQIKLKIRSDEQRKADKRKEALLARIDYLKRQPTVLFLAWSDKWDKLPSSKRHLKKSEREEMDANIKSFPDIIEGLKEEIEMIPIEMKDTIEERLVWDLKWHTMYEEKEKEARAAVFARQMSGTDTNGKLQYSRAGIPLFIFSYVLAAMTTPILRSPILSALVAFIFQNSIWRPIYWGWKYAPRGMWTWIWTFVYIYFGYKASRPVSGLDGWLKRARLVCCLVLVYLMLGSSLLGVQSTVNFDNSWMMKWRGPGEGYAHAFRWGPVQMGYSAWEGNLWDNVLGFWDFDENREA</sequence>
<dbReference type="Proteomes" id="UP000800041">
    <property type="component" value="Unassembled WGS sequence"/>
</dbReference>
<feature type="transmembrane region" description="Helical" evidence="2">
    <location>
        <begin position="658"/>
        <end position="679"/>
    </location>
</feature>
<feature type="transmembrane region" description="Helical" evidence="2">
    <location>
        <begin position="185"/>
        <end position="207"/>
    </location>
</feature>
<evidence type="ECO:0000256" key="1">
    <source>
        <dbReference type="SAM" id="MobiDB-lite"/>
    </source>
</evidence>
<evidence type="ECO:0000313" key="3">
    <source>
        <dbReference type="EMBL" id="KAF1989460.1"/>
    </source>
</evidence>
<keyword evidence="2" id="KW-0812">Transmembrane</keyword>
<name>A0A6G1H8W3_9PEZI</name>
<dbReference type="AlphaFoldDB" id="A0A6G1H8W3"/>
<feature type="transmembrane region" description="Helical" evidence="2">
    <location>
        <begin position="629"/>
        <end position="646"/>
    </location>
</feature>
<dbReference type="EMBL" id="ML977145">
    <property type="protein sequence ID" value="KAF1989460.1"/>
    <property type="molecule type" value="Genomic_DNA"/>
</dbReference>
<reference evidence="3" key="1">
    <citation type="journal article" date="2020" name="Stud. Mycol.">
        <title>101 Dothideomycetes genomes: a test case for predicting lifestyles and emergence of pathogens.</title>
        <authorList>
            <person name="Haridas S."/>
            <person name="Albert R."/>
            <person name="Binder M."/>
            <person name="Bloem J."/>
            <person name="Labutti K."/>
            <person name="Salamov A."/>
            <person name="Andreopoulos B."/>
            <person name="Baker S."/>
            <person name="Barry K."/>
            <person name="Bills G."/>
            <person name="Bluhm B."/>
            <person name="Cannon C."/>
            <person name="Castanera R."/>
            <person name="Culley D."/>
            <person name="Daum C."/>
            <person name="Ezra D."/>
            <person name="Gonzalez J."/>
            <person name="Henrissat B."/>
            <person name="Kuo A."/>
            <person name="Liang C."/>
            <person name="Lipzen A."/>
            <person name="Lutzoni F."/>
            <person name="Magnuson J."/>
            <person name="Mondo S."/>
            <person name="Nolan M."/>
            <person name="Ohm R."/>
            <person name="Pangilinan J."/>
            <person name="Park H.-J."/>
            <person name="Ramirez L."/>
            <person name="Alfaro M."/>
            <person name="Sun H."/>
            <person name="Tritt A."/>
            <person name="Yoshinaga Y."/>
            <person name="Zwiers L.-H."/>
            <person name="Turgeon B."/>
            <person name="Goodwin S."/>
            <person name="Spatafora J."/>
            <person name="Crous P."/>
            <person name="Grigoriev I."/>
        </authorList>
    </citation>
    <scope>NUCLEOTIDE SEQUENCE</scope>
    <source>
        <strain evidence="3">CBS 113979</strain>
    </source>
</reference>